<reference evidence="7" key="1">
    <citation type="submission" date="2022-04" db="EMBL/GenBank/DDBJ databases">
        <title>Alcanivorax sp. CY1518 draft genome sequence.</title>
        <authorList>
            <person name="Zhao G."/>
            <person name="An M."/>
        </authorList>
    </citation>
    <scope>NUCLEOTIDE SEQUENCE</scope>
    <source>
        <strain evidence="7">CY1518</strain>
    </source>
</reference>
<feature type="transmembrane region" description="Helical" evidence="6">
    <location>
        <begin position="122"/>
        <end position="147"/>
    </location>
</feature>
<evidence type="ECO:0000313" key="8">
    <source>
        <dbReference type="Proteomes" id="UP001165524"/>
    </source>
</evidence>
<organism evidence="7 8">
    <name type="scientific">Alcanivorax quisquiliarum</name>
    <dbReference type="NCBI Taxonomy" id="2933565"/>
    <lineage>
        <taxon>Bacteria</taxon>
        <taxon>Pseudomonadati</taxon>
        <taxon>Pseudomonadota</taxon>
        <taxon>Gammaproteobacteria</taxon>
        <taxon>Oceanospirillales</taxon>
        <taxon>Alcanivoracaceae</taxon>
        <taxon>Alcanivorax</taxon>
    </lineage>
</organism>
<feature type="transmembrane region" description="Helical" evidence="6">
    <location>
        <begin position="277"/>
        <end position="302"/>
    </location>
</feature>
<gene>
    <name evidence="7" type="ORF">MU846_09770</name>
</gene>
<accession>A0ABT0E826</accession>
<dbReference type="InterPro" id="IPR022791">
    <property type="entry name" value="L-PG_synthase/AglD"/>
</dbReference>
<protein>
    <submittedName>
        <fullName evidence="7">Lysylphosphatidylglycerol synthase domain-containing protein</fullName>
    </submittedName>
</protein>
<keyword evidence="8" id="KW-1185">Reference proteome</keyword>
<comment type="subcellular location">
    <subcellularLocation>
        <location evidence="1">Cell membrane</location>
        <topology evidence="1">Multi-pass membrane protein</topology>
    </subcellularLocation>
</comment>
<dbReference type="Pfam" id="PF03706">
    <property type="entry name" value="LPG_synthase_TM"/>
    <property type="match status" value="1"/>
</dbReference>
<feature type="transmembrane region" description="Helical" evidence="6">
    <location>
        <begin position="206"/>
        <end position="226"/>
    </location>
</feature>
<feature type="transmembrane region" description="Helical" evidence="6">
    <location>
        <begin position="233"/>
        <end position="257"/>
    </location>
</feature>
<sequence>MIRFNKDYVWPVIGLAAVAFSAWLLIHQLRDISLEDVLRSIEAIPLHRWLLAAAATVAAYVALAGYDRLALMHLRKAVPWRFIVLCSFTTYALAHNIGASVVSGAIVRYRAYSSRGLGAAEIGVLVAFCSFTFALGTMVLGGLLLLIEPELFTRFFEDMPLWMPVSLGALLLVLVALYVLCSWLGFRPMRVRNFEIQYPRLPIVARQLLIAPLELIGAAAIIYFALPASSNPGFLIVLGIFLASFTAALLSHAPGGLGVLEVLFLLALPDVDPADVIAALLVFRLFYLLIPFAVSLVVVVLFERSQLLLRLPGKIKVGLKR</sequence>
<keyword evidence="4 6" id="KW-1133">Transmembrane helix</keyword>
<feature type="transmembrane region" description="Helical" evidence="6">
    <location>
        <begin position="46"/>
        <end position="66"/>
    </location>
</feature>
<dbReference type="PANTHER" id="PTHR39087">
    <property type="entry name" value="UPF0104 MEMBRANE PROTEIN MJ1595"/>
    <property type="match status" value="1"/>
</dbReference>
<dbReference type="PANTHER" id="PTHR39087:SF2">
    <property type="entry name" value="UPF0104 MEMBRANE PROTEIN MJ1595"/>
    <property type="match status" value="1"/>
</dbReference>
<keyword evidence="3 6" id="KW-0812">Transmembrane</keyword>
<feature type="transmembrane region" description="Helical" evidence="6">
    <location>
        <begin position="78"/>
        <end position="102"/>
    </location>
</feature>
<evidence type="ECO:0000256" key="3">
    <source>
        <dbReference type="ARBA" id="ARBA00022692"/>
    </source>
</evidence>
<name>A0ABT0E826_9GAMM</name>
<evidence type="ECO:0000313" key="7">
    <source>
        <dbReference type="EMBL" id="MCK0537997.1"/>
    </source>
</evidence>
<keyword evidence="5 6" id="KW-0472">Membrane</keyword>
<evidence type="ECO:0000256" key="2">
    <source>
        <dbReference type="ARBA" id="ARBA00022475"/>
    </source>
</evidence>
<evidence type="ECO:0000256" key="4">
    <source>
        <dbReference type="ARBA" id="ARBA00022989"/>
    </source>
</evidence>
<proteinExistence type="predicted"/>
<dbReference type="EMBL" id="JALKII010000006">
    <property type="protein sequence ID" value="MCK0537997.1"/>
    <property type="molecule type" value="Genomic_DNA"/>
</dbReference>
<feature type="transmembrane region" description="Helical" evidence="6">
    <location>
        <begin position="159"/>
        <end position="186"/>
    </location>
</feature>
<feature type="transmembrane region" description="Helical" evidence="6">
    <location>
        <begin position="7"/>
        <end position="26"/>
    </location>
</feature>
<evidence type="ECO:0000256" key="1">
    <source>
        <dbReference type="ARBA" id="ARBA00004651"/>
    </source>
</evidence>
<dbReference type="Proteomes" id="UP001165524">
    <property type="component" value="Unassembled WGS sequence"/>
</dbReference>
<evidence type="ECO:0000256" key="6">
    <source>
        <dbReference type="SAM" id="Phobius"/>
    </source>
</evidence>
<comment type="caution">
    <text evidence="7">The sequence shown here is derived from an EMBL/GenBank/DDBJ whole genome shotgun (WGS) entry which is preliminary data.</text>
</comment>
<dbReference type="RefSeq" id="WP_246952175.1">
    <property type="nucleotide sequence ID" value="NZ_JALKII010000006.1"/>
</dbReference>
<evidence type="ECO:0000256" key="5">
    <source>
        <dbReference type="ARBA" id="ARBA00023136"/>
    </source>
</evidence>
<keyword evidence="2" id="KW-1003">Cell membrane</keyword>